<dbReference type="AlphaFoldDB" id="A0A917PDM1"/>
<name>A0A917PDM1_9ACTN</name>
<evidence type="ECO:0000313" key="2">
    <source>
        <dbReference type="EMBL" id="GGJ72013.1"/>
    </source>
</evidence>
<reference evidence="2" key="2">
    <citation type="submission" date="2020-09" db="EMBL/GenBank/DDBJ databases">
        <authorList>
            <person name="Sun Q."/>
            <person name="Ohkuma M."/>
        </authorList>
    </citation>
    <scope>NUCLEOTIDE SEQUENCE</scope>
    <source>
        <strain evidence="2">JCM 3086</strain>
    </source>
</reference>
<accession>A0A917PDM1</accession>
<feature type="region of interest" description="Disordered" evidence="1">
    <location>
        <begin position="32"/>
        <end position="95"/>
    </location>
</feature>
<sequence>MTASSAHPPHLLLTATLILAVAGVLLLAMPNRPSTSAPPPSQAPPQGRSSSPSPDARPTAGGGPAAIATTAAPTQSALPSDLTSALPPHGESVTGDRVIQQTLKTAWPSDLDPRDEQQLLAAGRALLRADATGIGRARWPASFGNVGQAIAPAFATARFRVQAAIARRDGSSDRAVVHLVWAGTDRGGTYTDGRITELHFTRTTSTKKGGSPWPPQPRT</sequence>
<evidence type="ECO:0000256" key="1">
    <source>
        <dbReference type="SAM" id="MobiDB-lite"/>
    </source>
</evidence>
<feature type="compositionally biased region" description="Low complexity" evidence="1">
    <location>
        <begin position="44"/>
        <end position="74"/>
    </location>
</feature>
<reference evidence="2" key="1">
    <citation type="journal article" date="2014" name="Int. J. Syst. Evol. Microbiol.">
        <title>Complete genome sequence of Corynebacterium casei LMG S-19264T (=DSM 44701T), isolated from a smear-ripened cheese.</title>
        <authorList>
            <consortium name="US DOE Joint Genome Institute (JGI-PGF)"/>
            <person name="Walter F."/>
            <person name="Albersmeier A."/>
            <person name="Kalinowski J."/>
            <person name="Ruckert C."/>
        </authorList>
    </citation>
    <scope>NUCLEOTIDE SEQUENCE</scope>
    <source>
        <strain evidence="2">JCM 3086</strain>
    </source>
</reference>
<dbReference type="EMBL" id="BMQA01000139">
    <property type="protein sequence ID" value="GGJ72013.1"/>
    <property type="molecule type" value="Genomic_DNA"/>
</dbReference>
<evidence type="ECO:0000313" key="3">
    <source>
        <dbReference type="Proteomes" id="UP000657574"/>
    </source>
</evidence>
<gene>
    <name evidence="2" type="ORF">GCM10010121_098200</name>
</gene>
<keyword evidence="3" id="KW-1185">Reference proteome</keyword>
<protein>
    <submittedName>
        <fullName evidence="2">Uncharacterized protein</fullName>
    </submittedName>
</protein>
<dbReference type="Proteomes" id="UP000657574">
    <property type="component" value="Unassembled WGS sequence"/>
</dbReference>
<proteinExistence type="predicted"/>
<organism evidence="2 3">
    <name type="scientific">Streptomyces brasiliensis</name>
    <dbReference type="NCBI Taxonomy" id="1954"/>
    <lineage>
        <taxon>Bacteria</taxon>
        <taxon>Bacillati</taxon>
        <taxon>Actinomycetota</taxon>
        <taxon>Actinomycetes</taxon>
        <taxon>Kitasatosporales</taxon>
        <taxon>Streptomycetaceae</taxon>
        <taxon>Streptomyces</taxon>
    </lineage>
</organism>
<comment type="caution">
    <text evidence="2">The sequence shown here is derived from an EMBL/GenBank/DDBJ whole genome shotgun (WGS) entry which is preliminary data.</text>
</comment>